<keyword evidence="7" id="KW-0862">Zinc</keyword>
<dbReference type="STRING" id="1499966.U14_01374"/>
<dbReference type="PROSITE" id="PS51161">
    <property type="entry name" value="ATP_CONE"/>
    <property type="match status" value="1"/>
</dbReference>
<evidence type="ECO:0000259" key="8">
    <source>
        <dbReference type="PROSITE" id="PS51161"/>
    </source>
</evidence>
<organism evidence="9">
    <name type="scientific">Candidatus Moduliflexus flocculans</name>
    <dbReference type="NCBI Taxonomy" id="1499966"/>
    <lineage>
        <taxon>Bacteria</taxon>
        <taxon>Candidatus Moduliflexota</taxon>
        <taxon>Candidatus Moduliflexia</taxon>
        <taxon>Candidatus Moduliflexales</taxon>
        <taxon>Candidatus Moduliflexaceae</taxon>
    </lineage>
</organism>
<keyword evidence="5 7" id="KW-0238">DNA-binding</keyword>
<evidence type="ECO:0000256" key="7">
    <source>
        <dbReference type="HAMAP-Rule" id="MF_00440"/>
    </source>
</evidence>
<evidence type="ECO:0000256" key="5">
    <source>
        <dbReference type="ARBA" id="ARBA00023125"/>
    </source>
</evidence>
<evidence type="ECO:0000313" key="10">
    <source>
        <dbReference type="Proteomes" id="UP000030700"/>
    </source>
</evidence>
<feature type="zinc finger region" evidence="7">
    <location>
        <begin position="3"/>
        <end position="34"/>
    </location>
</feature>
<evidence type="ECO:0000256" key="6">
    <source>
        <dbReference type="ARBA" id="ARBA00023163"/>
    </source>
</evidence>
<comment type="cofactor">
    <cofactor evidence="7">
        <name>Zn(2+)</name>
        <dbReference type="ChEBI" id="CHEBI:29105"/>
    </cofactor>
    <text evidence="7">Binds 1 zinc ion.</text>
</comment>
<sequence length="165" mass="19404">MRCPICGKDNDKVVDSRNAQEGSIIRRRRKCLECHHKFTTYEAIEYDPLYVVKTDNRRELFQRKKLLGGIVTACKKRPVSMEAIEQLVHRIEKDIHSGFQVEVPSWKLGELVMNGLKELDDVAYVRFASVYRQFKDVDEFLAEVQKLQREHHELRDPEEIAPEHP</sequence>
<dbReference type="InterPro" id="IPR055173">
    <property type="entry name" value="NrdR-like_N"/>
</dbReference>
<dbReference type="PANTHER" id="PTHR30455">
    <property type="entry name" value="TRANSCRIPTIONAL REPRESSOR NRDR"/>
    <property type="match status" value="1"/>
</dbReference>
<evidence type="ECO:0000256" key="2">
    <source>
        <dbReference type="ARBA" id="ARBA00022741"/>
    </source>
</evidence>
<dbReference type="PANTHER" id="PTHR30455:SF2">
    <property type="entry name" value="TRANSCRIPTIONAL REPRESSOR NRDR"/>
    <property type="match status" value="1"/>
</dbReference>
<protein>
    <recommendedName>
        <fullName evidence="7">Transcriptional repressor NrdR</fullName>
    </recommendedName>
</protein>
<dbReference type="HAMAP" id="MF_00440">
    <property type="entry name" value="NrdR"/>
    <property type="match status" value="1"/>
</dbReference>
<dbReference type="Pfam" id="PF03477">
    <property type="entry name" value="ATP-cone"/>
    <property type="match status" value="1"/>
</dbReference>
<gene>
    <name evidence="7" type="primary">nrdR</name>
    <name evidence="9" type="ORF">U14_01374</name>
</gene>
<accession>A0A0S6VXK9</accession>
<keyword evidence="2 7" id="KW-0547">Nucleotide-binding</keyword>
<evidence type="ECO:0000256" key="3">
    <source>
        <dbReference type="ARBA" id="ARBA00022840"/>
    </source>
</evidence>
<keyword evidence="10" id="KW-1185">Reference proteome</keyword>
<keyword evidence="6 7" id="KW-0804">Transcription</keyword>
<dbReference type="GO" id="GO:0008270">
    <property type="term" value="F:zinc ion binding"/>
    <property type="evidence" value="ECO:0007669"/>
    <property type="project" value="UniProtKB-UniRule"/>
</dbReference>
<dbReference type="GO" id="GO:0003677">
    <property type="term" value="F:DNA binding"/>
    <property type="evidence" value="ECO:0007669"/>
    <property type="project" value="UniProtKB-KW"/>
</dbReference>
<dbReference type="NCBIfam" id="TIGR00244">
    <property type="entry name" value="transcriptional regulator NrdR"/>
    <property type="match status" value="1"/>
</dbReference>
<comment type="similarity">
    <text evidence="7">Belongs to the NrdR family.</text>
</comment>
<keyword evidence="1 7" id="KW-0678">Repressor</keyword>
<dbReference type="Pfam" id="PF22811">
    <property type="entry name" value="Zn_ribbon_NrdR"/>
    <property type="match status" value="1"/>
</dbReference>
<evidence type="ECO:0000313" key="9">
    <source>
        <dbReference type="EMBL" id="GAK50147.1"/>
    </source>
</evidence>
<dbReference type="Proteomes" id="UP000030700">
    <property type="component" value="Unassembled WGS sequence"/>
</dbReference>
<dbReference type="InterPro" id="IPR005144">
    <property type="entry name" value="ATP-cone_dom"/>
</dbReference>
<dbReference type="GO" id="GO:0005524">
    <property type="term" value="F:ATP binding"/>
    <property type="evidence" value="ECO:0007669"/>
    <property type="project" value="UniProtKB-UniRule"/>
</dbReference>
<dbReference type="AlphaFoldDB" id="A0A0S6VXK9"/>
<reference evidence="9" key="1">
    <citation type="journal article" date="2015" name="PeerJ">
        <title>First genomic representation of candidate bacterial phylum KSB3 points to enhanced environmental sensing as a trigger of wastewater bulking.</title>
        <authorList>
            <person name="Sekiguchi Y."/>
            <person name="Ohashi A."/>
            <person name="Parks D.H."/>
            <person name="Yamauchi T."/>
            <person name="Tyson G.W."/>
            <person name="Hugenholtz P."/>
        </authorList>
    </citation>
    <scope>NUCLEOTIDE SEQUENCE [LARGE SCALE GENOMIC DNA]</scope>
</reference>
<dbReference type="GO" id="GO:0045892">
    <property type="term" value="P:negative regulation of DNA-templated transcription"/>
    <property type="evidence" value="ECO:0007669"/>
    <property type="project" value="UniProtKB-UniRule"/>
</dbReference>
<keyword evidence="4 7" id="KW-0805">Transcription regulation</keyword>
<comment type="function">
    <text evidence="7">Negatively regulates transcription of bacterial ribonucleotide reductase nrd genes and operons by binding to NrdR-boxes.</text>
</comment>
<keyword evidence="3 7" id="KW-0067">ATP-binding</keyword>
<keyword evidence="7" id="KW-0863">Zinc-finger</keyword>
<proteinExistence type="inferred from homology"/>
<dbReference type="InterPro" id="IPR003796">
    <property type="entry name" value="RNR_NrdR-like"/>
</dbReference>
<dbReference type="EMBL" id="DF820456">
    <property type="protein sequence ID" value="GAK50147.1"/>
    <property type="molecule type" value="Genomic_DNA"/>
</dbReference>
<keyword evidence="7" id="KW-0479">Metal-binding</keyword>
<name>A0A0S6VXK9_9BACT</name>
<evidence type="ECO:0000256" key="4">
    <source>
        <dbReference type="ARBA" id="ARBA00023015"/>
    </source>
</evidence>
<evidence type="ECO:0000256" key="1">
    <source>
        <dbReference type="ARBA" id="ARBA00022491"/>
    </source>
</evidence>
<dbReference type="HOGENOM" id="CLU_108412_0_0_0"/>
<feature type="domain" description="ATP-cone" evidence="8">
    <location>
        <begin position="49"/>
        <end position="139"/>
    </location>
</feature>